<dbReference type="PANTHER" id="PTHR11610">
    <property type="entry name" value="LIPASE"/>
    <property type="match status" value="1"/>
</dbReference>
<dbReference type="EMBL" id="CAJHJT010000012">
    <property type="protein sequence ID" value="CAD6999711.1"/>
    <property type="molecule type" value="Genomic_DNA"/>
</dbReference>
<keyword evidence="3" id="KW-0964">Secreted</keyword>
<evidence type="ECO:0000259" key="5">
    <source>
        <dbReference type="Pfam" id="PF00151"/>
    </source>
</evidence>
<dbReference type="InterPro" id="IPR029058">
    <property type="entry name" value="AB_hydrolase_fold"/>
</dbReference>
<protein>
    <submittedName>
        <fullName evidence="6">(Mediterranean fruit fly) hypothetical protein</fullName>
    </submittedName>
</protein>
<evidence type="ECO:0000313" key="7">
    <source>
        <dbReference type="Proteomes" id="UP000606786"/>
    </source>
</evidence>
<dbReference type="GO" id="GO:0005615">
    <property type="term" value="C:extracellular space"/>
    <property type="evidence" value="ECO:0007669"/>
    <property type="project" value="TreeGrafter"/>
</dbReference>
<dbReference type="GO" id="GO:0016298">
    <property type="term" value="F:lipase activity"/>
    <property type="evidence" value="ECO:0007669"/>
    <property type="project" value="InterPro"/>
</dbReference>
<evidence type="ECO:0000256" key="1">
    <source>
        <dbReference type="ARBA" id="ARBA00004613"/>
    </source>
</evidence>
<dbReference type="Proteomes" id="UP000606786">
    <property type="component" value="Unassembled WGS sequence"/>
</dbReference>
<dbReference type="SUPFAM" id="SSF53474">
    <property type="entry name" value="alpha/beta-Hydrolases"/>
    <property type="match status" value="1"/>
</dbReference>
<dbReference type="GO" id="GO:0016042">
    <property type="term" value="P:lipid catabolic process"/>
    <property type="evidence" value="ECO:0007669"/>
    <property type="project" value="TreeGrafter"/>
</dbReference>
<sequence>FFLLSCIICDTTPRTKLYTLHRSRDLNLFEIISHHYEPTVKRAFAAILAPFYDVQTDREFCNDLLTNLEDEVYNVQQQQPNNMIQDFNMDEELEDESADDEFCVWHKCDNDLRAPRGFKKYFDLSFLKKFMSHLNPFGMSQANMNFYLFKQEFPECGRELRLSDKREELLRAGYNPRQPTRIIIHGWMSQSRGSFNRDVKNAYLKRGDYNVIVVDWSASATNVNYFAVVKMIEGFGAQVARFTQHLQRTVNANFDDIYLIGHSLGAQTAGAAGKLIKPARYNTIFALDPAGPKFRHRSVEFRIDPSDAKYVESIQTSGNLGFLEPTGNATFYPNYGLYQGRCYYVGCSHIRAYKMFAESIVSDVGFLGQRCERREPEWECNRDMTPSESYRMGGEPAQQKIGIFYVKTRTDAPFALGRNWSVEEKA</sequence>
<feature type="non-terminal residue" evidence="6">
    <location>
        <position position="1"/>
    </location>
</feature>
<dbReference type="OrthoDB" id="199913at2759"/>
<proteinExistence type="inferred from homology"/>
<dbReference type="Pfam" id="PF00151">
    <property type="entry name" value="Lipase"/>
    <property type="match status" value="1"/>
</dbReference>
<evidence type="ECO:0000313" key="6">
    <source>
        <dbReference type="EMBL" id="CAD6999711.1"/>
    </source>
</evidence>
<dbReference type="PRINTS" id="PR00821">
    <property type="entry name" value="TAGLIPASE"/>
</dbReference>
<gene>
    <name evidence="6" type="ORF">CCAP1982_LOCUS8237</name>
</gene>
<evidence type="ECO:0000256" key="2">
    <source>
        <dbReference type="ARBA" id="ARBA00010701"/>
    </source>
</evidence>
<dbReference type="Gene3D" id="3.40.50.1820">
    <property type="entry name" value="alpha/beta hydrolase"/>
    <property type="match status" value="1"/>
</dbReference>
<comment type="subcellular location">
    <subcellularLocation>
        <location evidence="1">Secreted</location>
    </subcellularLocation>
</comment>
<reference evidence="6" key="1">
    <citation type="submission" date="2020-11" db="EMBL/GenBank/DDBJ databases">
        <authorList>
            <person name="Whitehead M."/>
        </authorList>
    </citation>
    <scope>NUCLEOTIDE SEQUENCE</scope>
    <source>
        <strain evidence="6">EGII</strain>
    </source>
</reference>
<dbReference type="InterPro" id="IPR033906">
    <property type="entry name" value="Lipase_N"/>
</dbReference>
<evidence type="ECO:0000256" key="4">
    <source>
        <dbReference type="RuleBase" id="RU004262"/>
    </source>
</evidence>
<organism evidence="6 7">
    <name type="scientific">Ceratitis capitata</name>
    <name type="common">Mediterranean fruit fly</name>
    <name type="synonym">Tephritis capitata</name>
    <dbReference type="NCBI Taxonomy" id="7213"/>
    <lineage>
        <taxon>Eukaryota</taxon>
        <taxon>Metazoa</taxon>
        <taxon>Ecdysozoa</taxon>
        <taxon>Arthropoda</taxon>
        <taxon>Hexapoda</taxon>
        <taxon>Insecta</taxon>
        <taxon>Pterygota</taxon>
        <taxon>Neoptera</taxon>
        <taxon>Endopterygota</taxon>
        <taxon>Diptera</taxon>
        <taxon>Brachycera</taxon>
        <taxon>Muscomorpha</taxon>
        <taxon>Tephritoidea</taxon>
        <taxon>Tephritidae</taxon>
        <taxon>Ceratitis</taxon>
        <taxon>Ceratitis</taxon>
    </lineage>
</organism>
<dbReference type="PANTHER" id="PTHR11610:SF173">
    <property type="entry name" value="LIPASE DOMAIN-CONTAINING PROTEIN-RELATED"/>
    <property type="match status" value="1"/>
</dbReference>
<feature type="domain" description="Lipase" evidence="5">
    <location>
        <begin position="139"/>
        <end position="375"/>
    </location>
</feature>
<keyword evidence="7" id="KW-1185">Reference proteome</keyword>
<dbReference type="CDD" id="cd00707">
    <property type="entry name" value="Pancreat_lipase_like"/>
    <property type="match status" value="1"/>
</dbReference>
<dbReference type="InterPro" id="IPR000734">
    <property type="entry name" value="TAG_lipase"/>
</dbReference>
<dbReference type="AlphaFoldDB" id="A0A811ULT1"/>
<comment type="caution">
    <text evidence="6">The sequence shown here is derived from an EMBL/GenBank/DDBJ whole genome shotgun (WGS) entry which is preliminary data.</text>
</comment>
<dbReference type="GO" id="GO:0017171">
    <property type="term" value="F:serine hydrolase activity"/>
    <property type="evidence" value="ECO:0007669"/>
    <property type="project" value="TreeGrafter"/>
</dbReference>
<comment type="similarity">
    <text evidence="2 4">Belongs to the AB hydrolase superfamily. Lipase family.</text>
</comment>
<name>A0A811ULT1_CERCA</name>
<dbReference type="InterPro" id="IPR013818">
    <property type="entry name" value="Lipase"/>
</dbReference>
<evidence type="ECO:0000256" key="3">
    <source>
        <dbReference type="ARBA" id="ARBA00022525"/>
    </source>
</evidence>
<accession>A0A811ULT1</accession>